<dbReference type="AlphaFoldDB" id="A0A0A8YEH8"/>
<dbReference type="EMBL" id="GBRH01276328">
    <property type="protein sequence ID" value="JAD21567.1"/>
    <property type="molecule type" value="Transcribed_RNA"/>
</dbReference>
<sequence length="28" mass="3375">MFETPFFDHSSLDFYLLIYKVFLADVIC</sequence>
<reference evidence="1" key="1">
    <citation type="submission" date="2014-09" db="EMBL/GenBank/DDBJ databases">
        <authorList>
            <person name="Magalhaes I.L.F."/>
            <person name="Oliveira U."/>
            <person name="Santos F.R."/>
            <person name="Vidigal T.H.D.A."/>
            <person name="Brescovit A.D."/>
            <person name="Santos A.J."/>
        </authorList>
    </citation>
    <scope>NUCLEOTIDE SEQUENCE</scope>
    <source>
        <tissue evidence="1">Shoot tissue taken approximately 20 cm above the soil surface</tissue>
    </source>
</reference>
<protein>
    <submittedName>
        <fullName evidence="1">Uncharacterized protein</fullName>
    </submittedName>
</protein>
<reference evidence="1" key="2">
    <citation type="journal article" date="2015" name="Data Brief">
        <title>Shoot transcriptome of the giant reed, Arundo donax.</title>
        <authorList>
            <person name="Barrero R.A."/>
            <person name="Guerrero F.D."/>
            <person name="Moolhuijzen P."/>
            <person name="Goolsby J.A."/>
            <person name="Tidwell J."/>
            <person name="Bellgard S.E."/>
            <person name="Bellgard M.I."/>
        </authorList>
    </citation>
    <scope>NUCLEOTIDE SEQUENCE</scope>
    <source>
        <tissue evidence="1">Shoot tissue taken approximately 20 cm above the soil surface</tissue>
    </source>
</reference>
<accession>A0A0A8YEH8</accession>
<organism evidence="1">
    <name type="scientific">Arundo donax</name>
    <name type="common">Giant reed</name>
    <name type="synonym">Donax arundinaceus</name>
    <dbReference type="NCBI Taxonomy" id="35708"/>
    <lineage>
        <taxon>Eukaryota</taxon>
        <taxon>Viridiplantae</taxon>
        <taxon>Streptophyta</taxon>
        <taxon>Embryophyta</taxon>
        <taxon>Tracheophyta</taxon>
        <taxon>Spermatophyta</taxon>
        <taxon>Magnoliopsida</taxon>
        <taxon>Liliopsida</taxon>
        <taxon>Poales</taxon>
        <taxon>Poaceae</taxon>
        <taxon>PACMAD clade</taxon>
        <taxon>Arundinoideae</taxon>
        <taxon>Arundineae</taxon>
        <taxon>Arundo</taxon>
    </lineage>
</organism>
<name>A0A0A8YEH8_ARUDO</name>
<evidence type="ECO:0000313" key="1">
    <source>
        <dbReference type="EMBL" id="JAD21567.1"/>
    </source>
</evidence>
<proteinExistence type="predicted"/>